<dbReference type="KEGG" id="dmm:dnm_015980"/>
<gene>
    <name evidence="1" type="ORF">dnm_015980</name>
</gene>
<accession>A0A975GLB3</accession>
<proteinExistence type="predicted"/>
<organism evidence="1 2">
    <name type="scientific">Desulfonema magnum</name>
    <dbReference type="NCBI Taxonomy" id="45655"/>
    <lineage>
        <taxon>Bacteria</taxon>
        <taxon>Pseudomonadati</taxon>
        <taxon>Thermodesulfobacteriota</taxon>
        <taxon>Desulfobacteria</taxon>
        <taxon>Desulfobacterales</taxon>
        <taxon>Desulfococcaceae</taxon>
        <taxon>Desulfonema</taxon>
    </lineage>
</organism>
<evidence type="ECO:0000313" key="1">
    <source>
        <dbReference type="EMBL" id="QTA85587.1"/>
    </source>
</evidence>
<sequence>MSRESHANAPECKNYIFALAKKYFSHSGENAGKFVQS</sequence>
<protein>
    <submittedName>
        <fullName evidence="1">Uncharacterized protein</fullName>
    </submittedName>
</protein>
<evidence type="ECO:0000313" key="2">
    <source>
        <dbReference type="Proteomes" id="UP000663722"/>
    </source>
</evidence>
<dbReference type="AlphaFoldDB" id="A0A975GLB3"/>
<dbReference type="EMBL" id="CP061800">
    <property type="protein sequence ID" value="QTA85587.1"/>
    <property type="molecule type" value="Genomic_DNA"/>
</dbReference>
<dbReference type="Proteomes" id="UP000663722">
    <property type="component" value="Chromosome"/>
</dbReference>
<name>A0A975GLB3_9BACT</name>
<reference evidence="1" key="1">
    <citation type="journal article" date="2021" name="Microb. Physiol.">
        <title>Proteogenomic Insights into the Physiology of Marine, Sulfate-Reducing, Filamentous Desulfonema limicola and Desulfonema magnum.</title>
        <authorList>
            <person name="Schnaars V."/>
            <person name="Wohlbrand L."/>
            <person name="Scheve S."/>
            <person name="Hinrichs C."/>
            <person name="Reinhardt R."/>
            <person name="Rabus R."/>
        </authorList>
    </citation>
    <scope>NUCLEOTIDE SEQUENCE</scope>
    <source>
        <strain evidence="1">4be13</strain>
    </source>
</reference>
<keyword evidence="2" id="KW-1185">Reference proteome</keyword>